<feature type="compositionally biased region" description="Basic and acidic residues" evidence="11">
    <location>
        <begin position="208"/>
        <end position="222"/>
    </location>
</feature>
<keyword evidence="14" id="KW-1185">Reference proteome</keyword>
<feature type="compositionally biased region" description="Low complexity" evidence="11">
    <location>
        <begin position="225"/>
        <end position="241"/>
    </location>
</feature>
<organism evidence="13 14">
    <name type="scientific">Denticeps clupeoides</name>
    <name type="common">denticle herring</name>
    <dbReference type="NCBI Taxonomy" id="299321"/>
    <lineage>
        <taxon>Eukaryota</taxon>
        <taxon>Metazoa</taxon>
        <taxon>Chordata</taxon>
        <taxon>Craniata</taxon>
        <taxon>Vertebrata</taxon>
        <taxon>Euteleostomi</taxon>
        <taxon>Actinopterygii</taxon>
        <taxon>Neopterygii</taxon>
        <taxon>Teleostei</taxon>
        <taxon>Clupei</taxon>
        <taxon>Clupeiformes</taxon>
        <taxon>Denticipitoidei</taxon>
        <taxon>Denticipitidae</taxon>
        <taxon>Denticeps</taxon>
    </lineage>
</organism>
<feature type="domain" description="RUN" evidence="12">
    <location>
        <begin position="43"/>
        <end position="182"/>
    </location>
</feature>
<dbReference type="GO" id="GO:0006914">
    <property type="term" value="P:autophagy"/>
    <property type="evidence" value="ECO:0007669"/>
    <property type="project" value="UniProtKB-KW"/>
</dbReference>
<reference evidence="13" key="3">
    <citation type="submission" date="2025-09" db="UniProtKB">
        <authorList>
            <consortium name="Ensembl"/>
        </authorList>
    </citation>
    <scope>IDENTIFICATION</scope>
</reference>
<evidence type="ECO:0000313" key="13">
    <source>
        <dbReference type="Ensembl" id="ENSDCDP00010034830.1"/>
    </source>
</evidence>
<evidence type="ECO:0000256" key="4">
    <source>
        <dbReference type="ARBA" id="ARBA00022723"/>
    </source>
</evidence>
<feature type="region of interest" description="Disordered" evidence="11">
    <location>
        <begin position="208"/>
        <end position="241"/>
    </location>
</feature>
<keyword evidence="3" id="KW-0597">Phosphoprotein</keyword>
<protein>
    <recommendedName>
        <fullName evidence="12">RUN domain-containing protein</fullName>
    </recommendedName>
</protein>
<evidence type="ECO:0000256" key="1">
    <source>
        <dbReference type="ARBA" id="ARBA00004603"/>
    </source>
</evidence>
<dbReference type="Ensembl" id="ENSDCDT00010043444.1">
    <property type="protein sequence ID" value="ENSDCDP00010034830.1"/>
    <property type="gene ID" value="ENSDCDG00010022456.1"/>
</dbReference>
<dbReference type="SUPFAM" id="SSF140741">
    <property type="entry name" value="RUN domain-like"/>
    <property type="match status" value="1"/>
</dbReference>
<keyword evidence="6" id="KW-0967">Endosome</keyword>
<feature type="region of interest" description="Disordered" evidence="11">
    <location>
        <begin position="262"/>
        <end position="336"/>
    </location>
</feature>
<keyword evidence="5" id="KW-0677">Repeat</keyword>
<dbReference type="CDD" id="cd17679">
    <property type="entry name" value="RUN_PLEKHM1"/>
    <property type="match status" value="1"/>
</dbReference>
<feature type="compositionally biased region" description="Low complexity" evidence="11">
    <location>
        <begin position="262"/>
        <end position="271"/>
    </location>
</feature>
<dbReference type="InterPro" id="IPR004012">
    <property type="entry name" value="Run_dom"/>
</dbReference>
<proteinExistence type="predicted"/>
<dbReference type="SMART" id="SM00593">
    <property type="entry name" value="RUN"/>
    <property type="match status" value="1"/>
</dbReference>
<evidence type="ECO:0000256" key="8">
    <source>
        <dbReference type="ARBA" id="ARBA00022833"/>
    </source>
</evidence>
<dbReference type="SMART" id="SM00233">
    <property type="entry name" value="PH"/>
    <property type="match status" value="2"/>
</dbReference>
<evidence type="ECO:0000256" key="2">
    <source>
        <dbReference type="ARBA" id="ARBA00004656"/>
    </source>
</evidence>
<dbReference type="InterPro" id="IPR025258">
    <property type="entry name" value="RH_dom"/>
</dbReference>
<keyword evidence="4" id="KW-0479">Metal-binding</keyword>
<dbReference type="Pfam" id="PF13901">
    <property type="entry name" value="RH_dom"/>
    <property type="match status" value="1"/>
</dbReference>
<evidence type="ECO:0000256" key="11">
    <source>
        <dbReference type="SAM" id="MobiDB-lite"/>
    </source>
</evidence>
<keyword evidence="8" id="KW-0862">Zinc</keyword>
<dbReference type="GO" id="GO:0005765">
    <property type="term" value="C:lysosomal membrane"/>
    <property type="evidence" value="ECO:0007669"/>
    <property type="project" value="UniProtKB-SubCell"/>
</dbReference>
<evidence type="ECO:0000256" key="5">
    <source>
        <dbReference type="ARBA" id="ARBA00022737"/>
    </source>
</evidence>
<dbReference type="Gene3D" id="1.20.58.900">
    <property type="match status" value="1"/>
</dbReference>
<keyword evidence="9" id="KW-0072">Autophagy</keyword>
<dbReference type="PANTHER" id="PTHR12326:SF5">
    <property type="entry name" value="PLECKSTRIN HOMOLOGY DOMAIN-CONTAINING FAMILY M MEMBER 1"/>
    <property type="match status" value="1"/>
</dbReference>
<evidence type="ECO:0000313" key="14">
    <source>
        <dbReference type="Proteomes" id="UP000694580"/>
    </source>
</evidence>
<evidence type="ECO:0000256" key="7">
    <source>
        <dbReference type="ARBA" id="ARBA00022771"/>
    </source>
</evidence>
<dbReference type="GO" id="GO:0005770">
    <property type="term" value="C:late endosome"/>
    <property type="evidence" value="ECO:0007669"/>
    <property type="project" value="UniProtKB-SubCell"/>
</dbReference>
<comment type="subcellular location">
    <subcellularLocation>
        <location evidence="1">Late endosome</location>
    </subcellularLocation>
    <subcellularLocation>
        <location evidence="2">Lysosome membrane</location>
    </subcellularLocation>
</comment>
<reference evidence="13" key="2">
    <citation type="submission" date="2025-08" db="UniProtKB">
        <authorList>
            <consortium name="Ensembl"/>
        </authorList>
    </citation>
    <scope>IDENTIFICATION</scope>
</reference>
<evidence type="ECO:0000256" key="10">
    <source>
        <dbReference type="ARBA" id="ARBA00023228"/>
    </source>
</evidence>
<evidence type="ECO:0000256" key="3">
    <source>
        <dbReference type="ARBA" id="ARBA00022553"/>
    </source>
</evidence>
<dbReference type="Proteomes" id="UP000694580">
    <property type="component" value="Chromosome 8"/>
</dbReference>
<dbReference type="InterPro" id="IPR047326">
    <property type="entry name" value="RUN_PLEKHM1"/>
</dbReference>
<dbReference type="InterPro" id="IPR037213">
    <property type="entry name" value="Run_dom_sf"/>
</dbReference>
<dbReference type="InterPro" id="IPR051366">
    <property type="entry name" value="DEF8"/>
</dbReference>
<keyword evidence="10" id="KW-0458">Lysosome</keyword>
<dbReference type="SUPFAM" id="SSF50729">
    <property type="entry name" value="PH domain-like"/>
    <property type="match status" value="2"/>
</dbReference>
<keyword evidence="7" id="KW-0863">Zinc-finger</keyword>
<dbReference type="PROSITE" id="PS50826">
    <property type="entry name" value="RUN"/>
    <property type="match status" value="1"/>
</dbReference>
<dbReference type="AlphaFoldDB" id="A0AAY4CNN1"/>
<dbReference type="GeneTree" id="ENSGT00940000155111"/>
<evidence type="ECO:0000256" key="9">
    <source>
        <dbReference type="ARBA" id="ARBA00023006"/>
    </source>
</evidence>
<dbReference type="Pfam" id="PF02759">
    <property type="entry name" value="RUN"/>
    <property type="match status" value="1"/>
</dbReference>
<feature type="compositionally biased region" description="Polar residues" evidence="11">
    <location>
        <begin position="311"/>
        <end position="322"/>
    </location>
</feature>
<dbReference type="SMART" id="SM01175">
    <property type="entry name" value="DUF4206"/>
    <property type="match status" value="1"/>
</dbReference>
<sequence>EGIMLAIETGREARDVKQWIKEELAQSLKGLHKRYVTTDAMVTSEDTEANRLCCALEAVFIHGIKSKHVRSEVGGRGRKGAGLPQPDFWGLLKSVTHRNVIQELESLSFVNSGVGRCRAWLRLALNDGLLECYLTSLLRESSKLGGFYQACALLLDPEEREVLLSLLQGLASLSFQLSYKSAMLNEWTTTPLVLAGLCPAAPLADEGRDPAGLATDRRKESWDTASQSSGGSDAAKGGDIAGRPYLNSSSLSLETTGSSALSSSLSSDSLLQGHDRDWNSPSWISEDDFTKPELSETETSSVGTAADMNGSPDSESLRSPPSVSHGRQRGQPNPFRGLLMMGQLESRSAMGMWRGHYCELSPYELRLYLNEEERSCCENCSLLRCEDVRLLADGRFHICFPGKKLYLRAASRGEAEDWVERIAEAVGKCRLPSTCNEQWEVLQVPSAKCPVLPPVPAPSAPESKPELLPPPSPLDWTRPASPEPEAIKEALVYQAPRDEQLGDGWTPLLLSLSLEALRGFRWQDGHKIPLFSHPIHSVRDVVPDTLLGGPAFFKVLTGRETTVLRAENGDEARAWRGLIRGALDSYLQTEEDEGVQGGSGGARDGGSVQRLVQHRLKGEGELMPHLFTVPTEKGLDTQSFKCAGCTKQIGFSRRKARLCEFSALYYCDSCHRGDLTAIPSRMVHNWDLTPREVSRQAMKLLAQVRHEPLLNLDLLNPDLFDHTETMATVRELRQRLRLLGDYLLICRSGVLRKIQPRLDQRTYLLDSAHLYSVMDLQQIADGQYETFLLSLIQLSSTHVHHCDLCTQRGFICQICNANNIIFPFQFDTTTRCKECKSVFHSACKAACPTCPRCARMQRYLERELQD</sequence>
<dbReference type="GO" id="GO:0008270">
    <property type="term" value="F:zinc ion binding"/>
    <property type="evidence" value="ECO:0007669"/>
    <property type="project" value="UniProtKB-KW"/>
</dbReference>
<dbReference type="InterPro" id="IPR011993">
    <property type="entry name" value="PH-like_dom_sf"/>
</dbReference>
<name>A0AAY4CNN1_9TELE</name>
<gene>
    <name evidence="13" type="primary">PLEKHM1</name>
</gene>
<dbReference type="InterPro" id="IPR001849">
    <property type="entry name" value="PH_domain"/>
</dbReference>
<reference evidence="13 14" key="1">
    <citation type="submission" date="2020-06" db="EMBL/GenBank/DDBJ databases">
        <authorList>
            <consortium name="Wellcome Sanger Institute Data Sharing"/>
        </authorList>
    </citation>
    <scope>NUCLEOTIDE SEQUENCE [LARGE SCALE GENOMIC DNA]</scope>
</reference>
<evidence type="ECO:0000256" key="6">
    <source>
        <dbReference type="ARBA" id="ARBA00022753"/>
    </source>
</evidence>
<dbReference type="PANTHER" id="PTHR12326">
    <property type="entry name" value="PLECKSTRIN HOMOLOGY DOMAIN CONTAINING PROTEIN"/>
    <property type="match status" value="1"/>
</dbReference>
<evidence type="ECO:0000259" key="12">
    <source>
        <dbReference type="PROSITE" id="PS50826"/>
    </source>
</evidence>
<accession>A0AAY4CNN1</accession>
<dbReference type="Gene3D" id="2.30.29.30">
    <property type="entry name" value="Pleckstrin-homology domain (PH domain)/Phosphotyrosine-binding domain (PTB)"/>
    <property type="match status" value="1"/>
</dbReference>